<dbReference type="Proteomes" id="UP001564657">
    <property type="component" value="Unassembled WGS sequence"/>
</dbReference>
<reference evidence="1 2" key="1">
    <citation type="submission" date="2024-08" db="EMBL/GenBank/DDBJ databases">
        <title>Clostridium lapicellarii sp. nov., and Clostridium renhuaiense sp. nov., two species isolated from the mud in a fermentation cellar used for producing sauce-flavour Chinese liquors.</title>
        <authorList>
            <person name="Yang F."/>
            <person name="Wang H."/>
            <person name="Chen L.Q."/>
            <person name="Zhou N."/>
            <person name="Lu J.J."/>
            <person name="Pu X.X."/>
            <person name="Wan B."/>
            <person name="Wang L."/>
            <person name="Liu S.J."/>
        </authorList>
    </citation>
    <scope>NUCLEOTIDE SEQUENCE [LARGE SCALE GENOMIC DNA]</scope>
    <source>
        <strain evidence="1 2">MT-5</strain>
    </source>
</reference>
<gene>
    <name evidence="1" type="ORF">AB8U03_05515</name>
</gene>
<dbReference type="RefSeq" id="WP_369703547.1">
    <property type="nucleotide sequence ID" value="NZ_JBGEWD010000003.1"/>
</dbReference>
<keyword evidence="2" id="KW-1185">Reference proteome</keyword>
<evidence type="ECO:0000313" key="2">
    <source>
        <dbReference type="Proteomes" id="UP001564657"/>
    </source>
</evidence>
<accession>A0ABV4BS85</accession>
<evidence type="ECO:0000313" key="1">
    <source>
        <dbReference type="EMBL" id="MEY7999668.1"/>
    </source>
</evidence>
<comment type="caution">
    <text evidence="1">The sequence shown here is derived from an EMBL/GenBank/DDBJ whole genome shotgun (WGS) entry which is preliminary data.</text>
</comment>
<name>A0ABV4BS85_9CLOT</name>
<dbReference type="EMBL" id="JBGEWD010000003">
    <property type="protein sequence ID" value="MEY7999668.1"/>
    <property type="molecule type" value="Genomic_DNA"/>
</dbReference>
<sequence length="436" mass="51527">MENNKNDGKEKRIYDISGLIQGIKDNTEIVQISIDKGIIYVPVYYSMSVQKKYFESYDKYKDYRKAFCSLVLSMINNNMAQVDQVVKNIELNDIEKFDDRYLIKILEVTVKQSDDLTEYYNKNVIDDYFERFYHAIEYEKDKYMDHLKNMSEIITSSLKGTIETMSKIYEVFQPYVNYISDYANNLVKCIQSSEVFNKIPELVLAMNDLKEKLPKRIKNVNIELLKFSWYTFGEFSIPDINDLYYVIEEYKKSNNINDYKNNVNRIMNDFIDNESDYIIQKTFQLFPTHKNIINDAYDAHKKELYTLSIPIFLIQADGICNEILGVSLYSKIHNKPKTKDKIKGFLEKNDIDPETDNIEYLLIYHPLELLSSLAINTEDIDEKYNNNEIYSRFNRHGIIHGNDITYGNRTNSNKCISILAYLCDLKKQIDYHEENK</sequence>
<organism evidence="1 2">
    <name type="scientific">Clostridium moutaii</name>
    <dbReference type="NCBI Taxonomy" id="3240932"/>
    <lineage>
        <taxon>Bacteria</taxon>
        <taxon>Bacillati</taxon>
        <taxon>Bacillota</taxon>
        <taxon>Clostridia</taxon>
        <taxon>Eubacteriales</taxon>
        <taxon>Clostridiaceae</taxon>
        <taxon>Clostridium</taxon>
    </lineage>
</organism>
<protein>
    <submittedName>
        <fullName evidence="1">Uncharacterized protein</fullName>
    </submittedName>
</protein>
<proteinExistence type="predicted"/>